<dbReference type="AlphaFoldDB" id="A0A367JT83"/>
<organism evidence="1 2">
    <name type="scientific">Rhizopus stolonifer</name>
    <name type="common">Rhizopus nigricans</name>
    <dbReference type="NCBI Taxonomy" id="4846"/>
    <lineage>
        <taxon>Eukaryota</taxon>
        <taxon>Fungi</taxon>
        <taxon>Fungi incertae sedis</taxon>
        <taxon>Mucoromycota</taxon>
        <taxon>Mucoromycotina</taxon>
        <taxon>Mucoromycetes</taxon>
        <taxon>Mucorales</taxon>
        <taxon>Mucorineae</taxon>
        <taxon>Rhizopodaceae</taxon>
        <taxon>Rhizopus</taxon>
    </lineage>
</organism>
<feature type="non-terminal residue" evidence="1">
    <location>
        <position position="1"/>
    </location>
</feature>
<dbReference type="STRING" id="4846.A0A367JT83"/>
<keyword evidence="2" id="KW-1185">Reference proteome</keyword>
<gene>
    <name evidence="1" type="ORF">CU098_009771</name>
</gene>
<name>A0A367JT83_RHIST</name>
<dbReference type="OrthoDB" id="2257766at2759"/>
<sequence length="188" mass="21807">KRRTMEKLPNIHTEAFDVKLLIDHIVSWGQSETLDLFCLQQKTITLLIIVIMWRPCPDIEILRNAAKSPYYQHLYKSDCPKSSYLSLFFNFKAFYPPNKAESSGIDTSKHAIHSIRGSASTKVEALGMSFEAIKEHASWIHKSTTFEEYYYRPRDQHARGREMTRALFDDVAETEPHLESKSIQPRLS</sequence>
<proteinExistence type="predicted"/>
<evidence type="ECO:0000313" key="2">
    <source>
        <dbReference type="Proteomes" id="UP000253551"/>
    </source>
</evidence>
<reference evidence="1 2" key="1">
    <citation type="journal article" date="2018" name="G3 (Bethesda)">
        <title>Phylogenetic and Phylogenomic Definition of Rhizopus Species.</title>
        <authorList>
            <person name="Gryganskyi A.P."/>
            <person name="Golan J."/>
            <person name="Dolatabadi S."/>
            <person name="Mondo S."/>
            <person name="Robb S."/>
            <person name="Idnurm A."/>
            <person name="Muszewska A."/>
            <person name="Steczkiewicz K."/>
            <person name="Masonjones S."/>
            <person name="Liao H.L."/>
            <person name="Gajdeczka M.T."/>
            <person name="Anike F."/>
            <person name="Vuek A."/>
            <person name="Anishchenko I.M."/>
            <person name="Voigt K."/>
            <person name="de Hoog G.S."/>
            <person name="Smith M.E."/>
            <person name="Heitman J."/>
            <person name="Vilgalys R."/>
            <person name="Stajich J.E."/>
        </authorList>
    </citation>
    <scope>NUCLEOTIDE SEQUENCE [LARGE SCALE GENOMIC DNA]</scope>
    <source>
        <strain evidence="1 2">LSU 92-RS-03</strain>
    </source>
</reference>
<dbReference type="Proteomes" id="UP000253551">
    <property type="component" value="Unassembled WGS sequence"/>
</dbReference>
<dbReference type="EMBL" id="PJQM01002732">
    <property type="protein sequence ID" value="RCH93182.1"/>
    <property type="molecule type" value="Genomic_DNA"/>
</dbReference>
<protein>
    <submittedName>
        <fullName evidence="1">Uncharacterized protein</fullName>
    </submittedName>
</protein>
<accession>A0A367JT83</accession>
<evidence type="ECO:0000313" key="1">
    <source>
        <dbReference type="EMBL" id="RCH93182.1"/>
    </source>
</evidence>
<comment type="caution">
    <text evidence="1">The sequence shown here is derived from an EMBL/GenBank/DDBJ whole genome shotgun (WGS) entry which is preliminary data.</text>
</comment>